<comment type="caution">
    <text evidence="2">The sequence shown here is derived from an EMBL/GenBank/DDBJ whole genome shotgun (WGS) entry which is preliminary data.</text>
</comment>
<sequence length="86" mass="9653">MLDGGKDLNRVTGNGCLLLNFCPLSLFLSFSSILFSYSMDVPTPVGVTARRTAPDASHFVWAGWTLQWRCIQLEYRNDESTSRIHA</sequence>
<keyword evidence="1" id="KW-1133">Transmembrane helix</keyword>
<gene>
    <name evidence="2" type="ORF">KQX54_005907</name>
</gene>
<evidence type="ECO:0000313" key="3">
    <source>
        <dbReference type="Proteomes" id="UP000826195"/>
    </source>
</evidence>
<feature type="transmembrane region" description="Helical" evidence="1">
    <location>
        <begin position="16"/>
        <end position="37"/>
    </location>
</feature>
<dbReference type="AlphaFoldDB" id="A0AAV7HZH6"/>
<keyword evidence="1" id="KW-0472">Membrane</keyword>
<keyword evidence="1" id="KW-0812">Transmembrane</keyword>
<organism evidence="2 3">
    <name type="scientific">Cotesia glomerata</name>
    <name type="common">Lepidopteran parasitic wasp</name>
    <name type="synonym">Apanteles glomeratus</name>
    <dbReference type="NCBI Taxonomy" id="32391"/>
    <lineage>
        <taxon>Eukaryota</taxon>
        <taxon>Metazoa</taxon>
        <taxon>Ecdysozoa</taxon>
        <taxon>Arthropoda</taxon>
        <taxon>Hexapoda</taxon>
        <taxon>Insecta</taxon>
        <taxon>Pterygota</taxon>
        <taxon>Neoptera</taxon>
        <taxon>Endopterygota</taxon>
        <taxon>Hymenoptera</taxon>
        <taxon>Apocrita</taxon>
        <taxon>Ichneumonoidea</taxon>
        <taxon>Braconidae</taxon>
        <taxon>Microgastrinae</taxon>
        <taxon>Cotesia</taxon>
    </lineage>
</organism>
<dbReference type="EMBL" id="JAHXZJ010002609">
    <property type="protein sequence ID" value="KAH0539591.1"/>
    <property type="molecule type" value="Genomic_DNA"/>
</dbReference>
<evidence type="ECO:0000256" key="1">
    <source>
        <dbReference type="SAM" id="Phobius"/>
    </source>
</evidence>
<protein>
    <recommendedName>
        <fullName evidence="4">FHA domain-containing protein</fullName>
    </recommendedName>
</protein>
<proteinExistence type="predicted"/>
<reference evidence="2 3" key="1">
    <citation type="journal article" date="2021" name="J. Hered.">
        <title>A chromosome-level genome assembly of the parasitoid wasp, Cotesia glomerata (Hymenoptera: Braconidae).</title>
        <authorList>
            <person name="Pinto B.J."/>
            <person name="Weis J.J."/>
            <person name="Gamble T."/>
            <person name="Ode P.J."/>
            <person name="Paul R."/>
            <person name="Zaspel J.M."/>
        </authorList>
    </citation>
    <scope>NUCLEOTIDE SEQUENCE [LARGE SCALE GENOMIC DNA]</scope>
    <source>
        <strain evidence="2">CgM1</strain>
    </source>
</reference>
<evidence type="ECO:0008006" key="4">
    <source>
        <dbReference type="Google" id="ProtNLM"/>
    </source>
</evidence>
<evidence type="ECO:0000313" key="2">
    <source>
        <dbReference type="EMBL" id="KAH0539591.1"/>
    </source>
</evidence>
<accession>A0AAV7HZH6</accession>
<dbReference type="Proteomes" id="UP000826195">
    <property type="component" value="Unassembled WGS sequence"/>
</dbReference>
<name>A0AAV7HZH6_COTGL</name>
<keyword evidence="3" id="KW-1185">Reference proteome</keyword>